<comment type="pathway">
    <text evidence="1 14">Cofactor biosynthesis; FAD biosynthesis; FAD from FMN: step 1/1.</text>
</comment>
<comment type="pathway">
    <text evidence="2 14">Cofactor biosynthesis; FMN biosynthesis; FMN from riboflavin (ATP route): step 1/1.</text>
</comment>
<dbReference type="InterPro" id="IPR014729">
    <property type="entry name" value="Rossmann-like_a/b/a_fold"/>
</dbReference>
<evidence type="ECO:0000256" key="2">
    <source>
        <dbReference type="ARBA" id="ARBA00005201"/>
    </source>
</evidence>
<evidence type="ECO:0000313" key="17">
    <source>
        <dbReference type="Proteomes" id="UP001156441"/>
    </source>
</evidence>
<comment type="similarity">
    <text evidence="14">Belongs to the ribF family.</text>
</comment>
<dbReference type="Gene3D" id="2.40.30.30">
    <property type="entry name" value="Riboflavin kinase-like"/>
    <property type="match status" value="1"/>
</dbReference>
<evidence type="ECO:0000256" key="7">
    <source>
        <dbReference type="ARBA" id="ARBA00022741"/>
    </source>
</evidence>
<evidence type="ECO:0000256" key="11">
    <source>
        <dbReference type="ARBA" id="ARBA00023268"/>
    </source>
</evidence>
<dbReference type="PANTHER" id="PTHR22749:SF6">
    <property type="entry name" value="RIBOFLAVIN KINASE"/>
    <property type="match status" value="1"/>
</dbReference>
<keyword evidence="4 14" id="KW-0288">FMN</keyword>
<name>A0ABT2JBA7_9PSEU</name>
<accession>A0ABT2JBA7</accession>
<dbReference type="InterPro" id="IPR023465">
    <property type="entry name" value="Riboflavin_kinase_dom_sf"/>
</dbReference>
<evidence type="ECO:0000256" key="4">
    <source>
        <dbReference type="ARBA" id="ARBA00022643"/>
    </source>
</evidence>
<keyword evidence="9 14" id="KW-0274">FAD</keyword>
<sequence>MAVITGGVARARARDVPSVLVTFDPHPAEVVRPGSHPAQLTTLSRKAELVEGLGIDVFCVLPFTPELSKVPADEFVHEFLVDRLHVAAVVVGQNFTFGHRALGNVELLTQLGQRFGFAAEGAKLVTVPNHGAADEITFSSTYIRACVNAGDVRAAAAALGRPHRLEGIVVRGDRRGHELGFPTANLSTPRYAAVPADGVYAGRFSLLNAANRPPLMAAISVGTNPTFSGRERRVEAFVLDVDEDFYGQRVAVDFADRLRDMERFDSSDALVERMHDDVRRTRELLS</sequence>
<dbReference type="Proteomes" id="UP001156441">
    <property type="component" value="Unassembled WGS sequence"/>
</dbReference>
<evidence type="ECO:0000256" key="9">
    <source>
        <dbReference type="ARBA" id="ARBA00022827"/>
    </source>
</evidence>
<dbReference type="InterPro" id="IPR023468">
    <property type="entry name" value="Riboflavin_kinase"/>
</dbReference>
<evidence type="ECO:0000313" key="16">
    <source>
        <dbReference type="EMBL" id="MCT2585163.1"/>
    </source>
</evidence>
<keyword evidence="11" id="KW-0511">Multifunctional enzyme</keyword>
<keyword evidence="6 14" id="KW-0548">Nucleotidyltransferase</keyword>
<evidence type="ECO:0000256" key="10">
    <source>
        <dbReference type="ARBA" id="ARBA00022840"/>
    </source>
</evidence>
<keyword evidence="8 14" id="KW-0418">Kinase</keyword>
<dbReference type="CDD" id="cd02064">
    <property type="entry name" value="FAD_synthetase_N"/>
    <property type="match status" value="1"/>
</dbReference>
<evidence type="ECO:0000256" key="14">
    <source>
        <dbReference type="PIRNR" id="PIRNR004491"/>
    </source>
</evidence>
<dbReference type="InterPro" id="IPR015865">
    <property type="entry name" value="Riboflavin_kinase_bac/euk"/>
</dbReference>
<dbReference type="GO" id="GO:0008531">
    <property type="term" value="F:riboflavin kinase activity"/>
    <property type="evidence" value="ECO:0007669"/>
    <property type="project" value="UniProtKB-EC"/>
</dbReference>
<organism evidence="16 17">
    <name type="scientific">Actinophytocola gossypii</name>
    <dbReference type="NCBI Taxonomy" id="2812003"/>
    <lineage>
        <taxon>Bacteria</taxon>
        <taxon>Bacillati</taxon>
        <taxon>Actinomycetota</taxon>
        <taxon>Actinomycetes</taxon>
        <taxon>Pseudonocardiales</taxon>
        <taxon>Pseudonocardiaceae</taxon>
    </lineage>
</organism>
<evidence type="ECO:0000256" key="6">
    <source>
        <dbReference type="ARBA" id="ARBA00022695"/>
    </source>
</evidence>
<gene>
    <name evidence="16" type="ORF">JT362_18780</name>
</gene>
<dbReference type="PIRSF" id="PIRSF004491">
    <property type="entry name" value="FAD_Synth"/>
    <property type="match status" value="1"/>
</dbReference>
<evidence type="ECO:0000256" key="3">
    <source>
        <dbReference type="ARBA" id="ARBA00022630"/>
    </source>
</evidence>
<evidence type="ECO:0000256" key="8">
    <source>
        <dbReference type="ARBA" id="ARBA00022777"/>
    </source>
</evidence>
<keyword evidence="5 14" id="KW-0808">Transferase</keyword>
<feature type="domain" description="Riboflavin kinase" evidence="15">
    <location>
        <begin position="158"/>
        <end position="286"/>
    </location>
</feature>
<dbReference type="SUPFAM" id="SSF82114">
    <property type="entry name" value="Riboflavin kinase-like"/>
    <property type="match status" value="1"/>
</dbReference>
<keyword evidence="7 14" id="KW-0547">Nucleotide-binding</keyword>
<dbReference type="NCBIfam" id="TIGR00083">
    <property type="entry name" value="ribF"/>
    <property type="match status" value="1"/>
</dbReference>
<comment type="catalytic activity">
    <reaction evidence="12 14">
        <text>riboflavin + ATP = FMN + ADP + H(+)</text>
        <dbReference type="Rhea" id="RHEA:14357"/>
        <dbReference type="ChEBI" id="CHEBI:15378"/>
        <dbReference type="ChEBI" id="CHEBI:30616"/>
        <dbReference type="ChEBI" id="CHEBI:57986"/>
        <dbReference type="ChEBI" id="CHEBI:58210"/>
        <dbReference type="ChEBI" id="CHEBI:456216"/>
        <dbReference type="EC" id="2.7.1.26"/>
    </reaction>
</comment>
<evidence type="ECO:0000256" key="5">
    <source>
        <dbReference type="ARBA" id="ARBA00022679"/>
    </source>
</evidence>
<dbReference type="SUPFAM" id="SSF52374">
    <property type="entry name" value="Nucleotidylyl transferase"/>
    <property type="match status" value="1"/>
</dbReference>
<keyword evidence="10 14" id="KW-0067">ATP-binding</keyword>
<evidence type="ECO:0000256" key="12">
    <source>
        <dbReference type="ARBA" id="ARBA00047880"/>
    </source>
</evidence>
<reference evidence="16 17" key="1">
    <citation type="submission" date="2021-02" db="EMBL/GenBank/DDBJ databases">
        <title>Actinophytocola xerophila sp. nov., isolated from soil of cotton cropping field.</title>
        <authorList>
            <person name="Huang R."/>
            <person name="Chen X."/>
            <person name="Ge X."/>
            <person name="Liu W."/>
        </authorList>
    </citation>
    <scope>NUCLEOTIDE SEQUENCE [LARGE SCALE GENOMIC DNA]</scope>
    <source>
        <strain evidence="16 17">S1-96</strain>
    </source>
</reference>
<keyword evidence="3 14" id="KW-0285">Flavoprotein</keyword>
<comment type="catalytic activity">
    <reaction evidence="13 14">
        <text>FMN + ATP + H(+) = FAD + diphosphate</text>
        <dbReference type="Rhea" id="RHEA:17237"/>
        <dbReference type="ChEBI" id="CHEBI:15378"/>
        <dbReference type="ChEBI" id="CHEBI:30616"/>
        <dbReference type="ChEBI" id="CHEBI:33019"/>
        <dbReference type="ChEBI" id="CHEBI:57692"/>
        <dbReference type="ChEBI" id="CHEBI:58210"/>
        <dbReference type="EC" id="2.7.7.2"/>
    </reaction>
</comment>
<evidence type="ECO:0000256" key="13">
    <source>
        <dbReference type="ARBA" id="ARBA00049494"/>
    </source>
</evidence>
<comment type="caution">
    <text evidence="16">The sequence shown here is derived from an EMBL/GenBank/DDBJ whole genome shotgun (WGS) entry which is preliminary data.</text>
</comment>
<dbReference type="RefSeq" id="WP_260193217.1">
    <property type="nucleotide sequence ID" value="NZ_JAFFZE010000015.1"/>
</dbReference>
<proteinExistence type="inferred from homology"/>
<dbReference type="NCBIfam" id="NF004160">
    <property type="entry name" value="PRK05627.1-3"/>
    <property type="match status" value="1"/>
</dbReference>
<evidence type="ECO:0000256" key="1">
    <source>
        <dbReference type="ARBA" id="ARBA00004726"/>
    </source>
</evidence>
<keyword evidence="17" id="KW-1185">Reference proteome</keyword>
<dbReference type="Pfam" id="PF06574">
    <property type="entry name" value="FAD_syn"/>
    <property type="match status" value="1"/>
</dbReference>
<protein>
    <recommendedName>
        <fullName evidence="14">Riboflavin biosynthesis protein</fullName>
    </recommendedName>
    <domain>
        <recommendedName>
            <fullName evidence="14">Riboflavin kinase</fullName>
            <ecNumber evidence="14">2.7.1.26</ecNumber>
        </recommendedName>
        <alternativeName>
            <fullName evidence="14">Flavokinase</fullName>
        </alternativeName>
    </domain>
    <domain>
        <recommendedName>
            <fullName evidence="14">FMN adenylyltransferase</fullName>
            <ecNumber evidence="14">2.7.7.2</ecNumber>
        </recommendedName>
        <alternativeName>
            <fullName evidence="14">FAD pyrophosphorylase</fullName>
        </alternativeName>
        <alternativeName>
            <fullName evidence="14">FAD synthase</fullName>
        </alternativeName>
    </domain>
</protein>
<dbReference type="EC" id="2.7.1.26" evidence="14"/>
<dbReference type="InterPro" id="IPR002606">
    <property type="entry name" value="Riboflavin_kinase_bac"/>
</dbReference>
<dbReference type="EMBL" id="JAFFZE010000015">
    <property type="protein sequence ID" value="MCT2585163.1"/>
    <property type="molecule type" value="Genomic_DNA"/>
</dbReference>
<dbReference type="GO" id="GO:0003919">
    <property type="term" value="F:FMN adenylyltransferase activity"/>
    <property type="evidence" value="ECO:0007669"/>
    <property type="project" value="UniProtKB-EC"/>
</dbReference>
<dbReference type="Pfam" id="PF01687">
    <property type="entry name" value="Flavokinase"/>
    <property type="match status" value="1"/>
</dbReference>
<dbReference type="SMART" id="SM00904">
    <property type="entry name" value="Flavokinase"/>
    <property type="match status" value="1"/>
</dbReference>
<dbReference type="InterPro" id="IPR015864">
    <property type="entry name" value="FAD_synthase"/>
</dbReference>
<dbReference type="EC" id="2.7.7.2" evidence="14"/>
<dbReference type="Gene3D" id="3.40.50.620">
    <property type="entry name" value="HUPs"/>
    <property type="match status" value="1"/>
</dbReference>
<dbReference type="PANTHER" id="PTHR22749">
    <property type="entry name" value="RIBOFLAVIN KINASE/FMN ADENYLYLTRANSFERASE"/>
    <property type="match status" value="1"/>
</dbReference>
<evidence type="ECO:0000259" key="15">
    <source>
        <dbReference type="SMART" id="SM00904"/>
    </source>
</evidence>